<evidence type="ECO:0000313" key="8">
    <source>
        <dbReference type="EMBL" id="GJM60034.1"/>
    </source>
</evidence>
<dbReference type="EC" id="2.5.1.17" evidence="6"/>
<comment type="subunit">
    <text evidence="2">Homotrimer.</text>
</comment>
<keyword evidence="4 6" id="KW-0547">Nucleotide-binding</keyword>
<dbReference type="InterPro" id="IPR029499">
    <property type="entry name" value="PduO-typ"/>
</dbReference>
<organism evidence="8 9">
    <name type="scientific">Persicobacter diffluens</name>
    <dbReference type="NCBI Taxonomy" id="981"/>
    <lineage>
        <taxon>Bacteria</taxon>
        <taxon>Pseudomonadati</taxon>
        <taxon>Bacteroidota</taxon>
        <taxon>Cytophagia</taxon>
        <taxon>Cytophagales</taxon>
        <taxon>Persicobacteraceae</taxon>
        <taxon>Persicobacter</taxon>
    </lineage>
</organism>
<dbReference type="EMBL" id="BQKE01000001">
    <property type="protein sequence ID" value="GJM60034.1"/>
    <property type="molecule type" value="Genomic_DNA"/>
</dbReference>
<comment type="pathway">
    <text evidence="6">Cofactor biosynthesis; adenosylcobalamin biosynthesis; adenosylcobalamin from cob(II)yrinate a,c-diamide: step 2/7.</text>
</comment>
<evidence type="ECO:0000256" key="5">
    <source>
        <dbReference type="ARBA" id="ARBA00022840"/>
    </source>
</evidence>
<comment type="catalytic activity">
    <reaction evidence="6">
        <text>2 cob(II)yrinate a,c diamide + reduced [electron-transfer flavoprotein] + 2 ATP = 2 adenosylcob(III)yrinate a,c-diamide + 2 triphosphate + oxidized [electron-transfer flavoprotein] + 3 H(+)</text>
        <dbReference type="Rhea" id="RHEA:11528"/>
        <dbReference type="Rhea" id="RHEA-COMP:10685"/>
        <dbReference type="Rhea" id="RHEA-COMP:10686"/>
        <dbReference type="ChEBI" id="CHEBI:15378"/>
        <dbReference type="ChEBI" id="CHEBI:18036"/>
        <dbReference type="ChEBI" id="CHEBI:30616"/>
        <dbReference type="ChEBI" id="CHEBI:57692"/>
        <dbReference type="ChEBI" id="CHEBI:58307"/>
        <dbReference type="ChEBI" id="CHEBI:58503"/>
        <dbReference type="ChEBI" id="CHEBI:58537"/>
        <dbReference type="EC" id="2.5.1.17"/>
    </reaction>
</comment>
<evidence type="ECO:0000256" key="2">
    <source>
        <dbReference type="ARBA" id="ARBA00011233"/>
    </source>
</evidence>
<name>A0AAN4VVG0_9BACT</name>
<evidence type="ECO:0000256" key="3">
    <source>
        <dbReference type="ARBA" id="ARBA00022679"/>
    </source>
</evidence>
<comment type="similarity">
    <text evidence="1 6">Belongs to the Cob(I)alamin adenosyltransferase family.</text>
</comment>
<protein>
    <recommendedName>
        <fullName evidence="6">Corrinoid adenosyltransferase</fullName>
        <ecNumber evidence="6">2.5.1.17</ecNumber>
    </recommendedName>
    <alternativeName>
        <fullName evidence="6">Cob(II)alamin adenosyltransferase</fullName>
    </alternativeName>
    <alternativeName>
        <fullName evidence="6">Cob(II)yrinic acid a,c-diamide adenosyltransferase</fullName>
    </alternativeName>
    <alternativeName>
        <fullName evidence="6">Cobinamide/cobalamin adenosyltransferase</fullName>
    </alternativeName>
</protein>
<feature type="domain" description="Cobalamin adenosyltransferase-like" evidence="7">
    <location>
        <begin position="3"/>
        <end position="166"/>
    </location>
</feature>
<dbReference type="NCBIfam" id="TIGR00636">
    <property type="entry name" value="PduO_Nterm"/>
    <property type="match status" value="1"/>
</dbReference>
<evidence type="ECO:0000259" key="7">
    <source>
        <dbReference type="Pfam" id="PF01923"/>
    </source>
</evidence>
<dbReference type="SUPFAM" id="SSF89028">
    <property type="entry name" value="Cobalamin adenosyltransferase-like"/>
    <property type="match status" value="1"/>
</dbReference>
<keyword evidence="3 6" id="KW-0808">Transferase</keyword>
<keyword evidence="9" id="KW-1185">Reference proteome</keyword>
<dbReference type="RefSeq" id="WP_338235914.1">
    <property type="nucleotide sequence ID" value="NZ_BQKE01000001.1"/>
</dbReference>
<dbReference type="Pfam" id="PF01923">
    <property type="entry name" value="Cob_adeno_trans"/>
    <property type="match status" value="1"/>
</dbReference>
<comment type="catalytic activity">
    <reaction evidence="6">
        <text>2 cob(II)alamin + reduced [electron-transfer flavoprotein] + 2 ATP = 2 adenosylcob(III)alamin + 2 triphosphate + oxidized [electron-transfer flavoprotein] + 3 H(+)</text>
        <dbReference type="Rhea" id="RHEA:28671"/>
        <dbReference type="Rhea" id="RHEA-COMP:10685"/>
        <dbReference type="Rhea" id="RHEA-COMP:10686"/>
        <dbReference type="ChEBI" id="CHEBI:15378"/>
        <dbReference type="ChEBI" id="CHEBI:16304"/>
        <dbReference type="ChEBI" id="CHEBI:18036"/>
        <dbReference type="ChEBI" id="CHEBI:18408"/>
        <dbReference type="ChEBI" id="CHEBI:30616"/>
        <dbReference type="ChEBI" id="CHEBI:57692"/>
        <dbReference type="ChEBI" id="CHEBI:58307"/>
        <dbReference type="EC" id="2.5.1.17"/>
    </reaction>
</comment>
<evidence type="ECO:0000256" key="4">
    <source>
        <dbReference type="ARBA" id="ARBA00022741"/>
    </source>
</evidence>
<dbReference type="InterPro" id="IPR016030">
    <property type="entry name" value="CblAdoTrfase-like"/>
</dbReference>
<dbReference type="GO" id="GO:0008817">
    <property type="term" value="F:corrinoid adenosyltransferase activity"/>
    <property type="evidence" value="ECO:0007669"/>
    <property type="project" value="UniProtKB-UniRule"/>
</dbReference>
<gene>
    <name evidence="8" type="ORF">PEDI_05860</name>
</gene>
<proteinExistence type="inferred from homology"/>
<dbReference type="GO" id="GO:0005524">
    <property type="term" value="F:ATP binding"/>
    <property type="evidence" value="ECO:0007669"/>
    <property type="project" value="UniProtKB-UniRule"/>
</dbReference>
<dbReference type="PANTHER" id="PTHR12213">
    <property type="entry name" value="CORRINOID ADENOSYLTRANSFERASE"/>
    <property type="match status" value="1"/>
</dbReference>
<dbReference type="InterPro" id="IPR036451">
    <property type="entry name" value="CblAdoTrfase-like_sf"/>
</dbReference>
<evidence type="ECO:0000256" key="6">
    <source>
        <dbReference type="RuleBase" id="RU366026"/>
    </source>
</evidence>
<sequence>MKVYTKTGDKGTTALVNGKRVPKSHIRLEAYGTTDELNSYIGLIRDLTTDEERRSLFLDIQDRLFTIGSHLASEGDSRIVLPALHESDIEQLEQAIDKMQETVPPMRSFVLPGGHQTSSYCHIARCVCRRAERNAIRVTEESEVPELVIKYLNRLSDYLFVLARMVIYEQKLEEIPWVPKK</sequence>
<dbReference type="Gene3D" id="1.20.1200.10">
    <property type="entry name" value="Cobalamin adenosyltransferase-like"/>
    <property type="match status" value="1"/>
</dbReference>
<accession>A0AAN4VVG0</accession>
<dbReference type="GO" id="GO:0009236">
    <property type="term" value="P:cobalamin biosynthetic process"/>
    <property type="evidence" value="ECO:0007669"/>
    <property type="project" value="UniProtKB-UniRule"/>
</dbReference>
<dbReference type="PANTHER" id="PTHR12213:SF0">
    <property type="entry name" value="CORRINOID ADENOSYLTRANSFERASE MMAB"/>
    <property type="match status" value="1"/>
</dbReference>
<comment type="caution">
    <text evidence="8">The sequence shown here is derived from an EMBL/GenBank/DDBJ whole genome shotgun (WGS) entry which is preliminary data.</text>
</comment>
<dbReference type="Proteomes" id="UP001310022">
    <property type="component" value="Unassembled WGS sequence"/>
</dbReference>
<dbReference type="FunFam" id="1.20.1200.10:FF:000001">
    <property type="entry name" value="Cob(I)yrinic acid a,c-diamide adenosyltransferase"/>
    <property type="match status" value="1"/>
</dbReference>
<reference evidence="8 9" key="1">
    <citation type="submission" date="2021-12" db="EMBL/GenBank/DDBJ databases">
        <title>Genome sequencing of bacteria with rrn-lacking chromosome and rrn-plasmid.</title>
        <authorList>
            <person name="Anda M."/>
            <person name="Iwasaki W."/>
        </authorList>
    </citation>
    <scope>NUCLEOTIDE SEQUENCE [LARGE SCALE GENOMIC DNA]</scope>
    <source>
        <strain evidence="8 9">NBRC 15940</strain>
    </source>
</reference>
<dbReference type="AlphaFoldDB" id="A0AAN4VVG0"/>
<keyword evidence="5 6" id="KW-0067">ATP-binding</keyword>
<keyword evidence="6" id="KW-0169">Cobalamin biosynthesis</keyword>
<evidence type="ECO:0000256" key="1">
    <source>
        <dbReference type="ARBA" id="ARBA00007487"/>
    </source>
</evidence>
<evidence type="ECO:0000313" key="9">
    <source>
        <dbReference type="Proteomes" id="UP001310022"/>
    </source>
</evidence>